<keyword evidence="3" id="KW-1185">Reference proteome</keyword>
<evidence type="ECO:0000313" key="2">
    <source>
        <dbReference type="EMBL" id="OCH85754.1"/>
    </source>
</evidence>
<accession>A0A8E2APT3</accession>
<organism evidence="2 3">
    <name type="scientific">Obba rivulosa</name>
    <dbReference type="NCBI Taxonomy" id="1052685"/>
    <lineage>
        <taxon>Eukaryota</taxon>
        <taxon>Fungi</taxon>
        <taxon>Dikarya</taxon>
        <taxon>Basidiomycota</taxon>
        <taxon>Agaricomycotina</taxon>
        <taxon>Agaricomycetes</taxon>
        <taxon>Polyporales</taxon>
        <taxon>Gelatoporiaceae</taxon>
        <taxon>Obba</taxon>
    </lineage>
</organism>
<feature type="region of interest" description="Disordered" evidence="1">
    <location>
        <begin position="1"/>
        <end position="127"/>
    </location>
</feature>
<name>A0A8E2APT3_9APHY</name>
<gene>
    <name evidence="2" type="ORF">OBBRIDRAFT_286684</name>
</gene>
<feature type="compositionally biased region" description="Polar residues" evidence="1">
    <location>
        <begin position="91"/>
        <end position="103"/>
    </location>
</feature>
<sequence length="152" mass="16885">MERQEPSPIRIRIKRRKLGQERQMLDDEHPGKSTTVHQSAKRTDSSSVILSADSPTTAGPSDDVADTGSAAQHNDDDEAYAGTADHAASGHNPQNLADIQQFTTEDREGSPAAPHTPRRERSPALGIKSSPDWYLFVDNHWNEYRSATKYEF</sequence>
<reference evidence="2 3" key="1">
    <citation type="submission" date="2016-07" db="EMBL/GenBank/DDBJ databases">
        <title>Draft genome of the white-rot fungus Obba rivulosa 3A-2.</title>
        <authorList>
            <consortium name="DOE Joint Genome Institute"/>
            <person name="Miettinen O."/>
            <person name="Riley R."/>
            <person name="Acob R."/>
            <person name="Barry K."/>
            <person name="Cullen D."/>
            <person name="De Vries R."/>
            <person name="Hainaut M."/>
            <person name="Hatakka A."/>
            <person name="Henrissat B."/>
            <person name="Hilden K."/>
            <person name="Kuo R."/>
            <person name="Labutti K."/>
            <person name="Lipzen A."/>
            <person name="Makela M.R."/>
            <person name="Sandor L."/>
            <person name="Spatafora J.W."/>
            <person name="Grigoriev I.V."/>
            <person name="Hibbett D.S."/>
        </authorList>
    </citation>
    <scope>NUCLEOTIDE SEQUENCE [LARGE SCALE GENOMIC DNA]</scope>
    <source>
        <strain evidence="2 3">3A-2</strain>
    </source>
</reference>
<feature type="compositionally biased region" description="Basic and acidic residues" evidence="1">
    <location>
        <begin position="18"/>
        <end position="31"/>
    </location>
</feature>
<evidence type="ECO:0000256" key="1">
    <source>
        <dbReference type="SAM" id="MobiDB-lite"/>
    </source>
</evidence>
<feature type="compositionally biased region" description="Polar residues" evidence="1">
    <location>
        <begin position="45"/>
        <end position="59"/>
    </location>
</feature>
<proteinExistence type="predicted"/>
<dbReference type="EMBL" id="KV722565">
    <property type="protein sequence ID" value="OCH85754.1"/>
    <property type="molecule type" value="Genomic_DNA"/>
</dbReference>
<dbReference type="AlphaFoldDB" id="A0A8E2APT3"/>
<evidence type="ECO:0000313" key="3">
    <source>
        <dbReference type="Proteomes" id="UP000250043"/>
    </source>
</evidence>
<protein>
    <submittedName>
        <fullName evidence="2">Uncharacterized protein</fullName>
    </submittedName>
</protein>
<dbReference type="Proteomes" id="UP000250043">
    <property type="component" value="Unassembled WGS sequence"/>
</dbReference>